<dbReference type="SUPFAM" id="SSF52540">
    <property type="entry name" value="P-loop containing nucleoside triphosphate hydrolases"/>
    <property type="match status" value="1"/>
</dbReference>
<evidence type="ECO:0000313" key="1">
    <source>
        <dbReference type="EMBL" id="SHJ55652.1"/>
    </source>
</evidence>
<dbReference type="OrthoDB" id="2374147at2"/>
<evidence type="ECO:0000313" key="2">
    <source>
        <dbReference type="Proteomes" id="UP000243547"/>
    </source>
</evidence>
<gene>
    <name evidence="1" type="ORF">SAMN02745227_00040</name>
</gene>
<dbReference type="STRING" id="1120989.SAMN02745227_00040"/>
<accession>A0A1M6K9R4</accession>
<organism evidence="1 2">
    <name type="scientific">Anaerobranca californiensis DSM 14826</name>
    <dbReference type="NCBI Taxonomy" id="1120989"/>
    <lineage>
        <taxon>Bacteria</taxon>
        <taxon>Bacillati</taxon>
        <taxon>Bacillota</taxon>
        <taxon>Clostridia</taxon>
        <taxon>Eubacteriales</taxon>
        <taxon>Proteinivoracaceae</taxon>
        <taxon>Anaerobranca</taxon>
    </lineage>
</organism>
<sequence>MKILVVGKPNVGKTLFIIQLIKQYKADNLTYTFIHHNGHKYKKNCL</sequence>
<dbReference type="EMBL" id="FRAI01000005">
    <property type="protein sequence ID" value="SHJ55652.1"/>
    <property type="molecule type" value="Genomic_DNA"/>
</dbReference>
<reference evidence="2" key="1">
    <citation type="submission" date="2016-11" db="EMBL/GenBank/DDBJ databases">
        <authorList>
            <person name="Varghese N."/>
            <person name="Submissions S."/>
        </authorList>
    </citation>
    <scope>NUCLEOTIDE SEQUENCE [LARGE SCALE GENOMIC DNA]</scope>
    <source>
        <strain evidence="2">DSM 14826</strain>
    </source>
</reference>
<name>A0A1M6K9R4_9FIRM</name>
<dbReference type="InterPro" id="IPR027417">
    <property type="entry name" value="P-loop_NTPase"/>
</dbReference>
<keyword evidence="2" id="KW-1185">Reference proteome</keyword>
<dbReference type="Gene3D" id="3.40.50.300">
    <property type="entry name" value="P-loop containing nucleotide triphosphate hydrolases"/>
    <property type="match status" value="1"/>
</dbReference>
<protein>
    <submittedName>
        <fullName evidence="1">Uncharacterized protein</fullName>
    </submittedName>
</protein>
<dbReference type="Proteomes" id="UP000243547">
    <property type="component" value="Unassembled WGS sequence"/>
</dbReference>
<dbReference type="AlphaFoldDB" id="A0A1M6K9R4"/>
<dbReference type="RefSeq" id="WP_143270501.1">
    <property type="nucleotide sequence ID" value="NZ_FRAI01000005.1"/>
</dbReference>
<proteinExistence type="predicted"/>